<evidence type="ECO:0000256" key="6">
    <source>
        <dbReference type="ARBA" id="ARBA00023136"/>
    </source>
</evidence>
<evidence type="ECO:0000256" key="1">
    <source>
        <dbReference type="ARBA" id="ARBA00004651"/>
    </source>
</evidence>
<comment type="similarity">
    <text evidence="2 7">Belongs to the MscS (TC 1.A.23) family.</text>
</comment>
<evidence type="ECO:0000256" key="7">
    <source>
        <dbReference type="RuleBase" id="RU369025"/>
    </source>
</evidence>
<keyword evidence="7" id="KW-0407">Ion channel</keyword>
<comment type="caution">
    <text evidence="11">The sequence shown here is derived from an EMBL/GenBank/DDBJ whole genome shotgun (WGS) entry which is preliminary data.</text>
</comment>
<dbReference type="Pfam" id="PF00924">
    <property type="entry name" value="MS_channel_2nd"/>
    <property type="match status" value="1"/>
</dbReference>
<evidence type="ECO:0000259" key="9">
    <source>
        <dbReference type="Pfam" id="PF21082"/>
    </source>
</evidence>
<keyword evidence="7" id="KW-0406">Ion transport</keyword>
<evidence type="ECO:0000313" key="11">
    <source>
        <dbReference type="EMBL" id="GAA4883168.1"/>
    </source>
</evidence>
<dbReference type="Proteomes" id="UP001499988">
    <property type="component" value="Unassembled WGS sequence"/>
</dbReference>
<feature type="domain" description="Mechanosensitive ion channel transmembrane helices 2/3" evidence="10">
    <location>
        <begin position="327"/>
        <end position="363"/>
    </location>
</feature>
<comment type="function">
    <text evidence="7">Mechanosensitive channel that participates in the regulation of osmotic pressure changes within the cell, opening in response to stretch forces in the membrane lipid bilayer, without the need for other proteins. Contributes to normal resistance to hypoosmotic shock. Forms an ion channel of 1.0 nanosiemens conductance with a slight preference for anions.</text>
</comment>
<keyword evidence="12" id="KW-1185">Reference proteome</keyword>
<comment type="subcellular location">
    <subcellularLocation>
        <location evidence="7">Cell inner membrane</location>
        <topology evidence="7">Multi-pass membrane protein</topology>
    </subcellularLocation>
    <subcellularLocation>
        <location evidence="1">Cell membrane</location>
        <topology evidence="1">Multi-pass membrane protein</topology>
    </subcellularLocation>
</comment>
<dbReference type="SUPFAM" id="SSF82861">
    <property type="entry name" value="Mechanosensitive channel protein MscS (YggB), transmembrane region"/>
    <property type="match status" value="1"/>
</dbReference>
<sequence>MLLACQGWAVELEAVQTDLGQVEQQISQWEGEWDSSQSEFHRQLLQQQIIDAATALGERLDRFVAQGVASHTLEQTDWAVTILFAESQYLQRRLKNASLAIRGAYERYELATTEQELLVWVSFNDMFAYLNWLLLQRADNIQSLGQLNVDTDKEQRSFAQELDQYARYLSLAIRSSAHQQEILNREMKRLPAEQRTELKARLEGHARLVRTGVDSLRDLVKIMASMGLDPTPFNELIFKTTGDLVEAVSSWGAAKTVLKGLLEEMQLWAQDNLNGILSRLMVFALILGAAVLFARFCRHLVEKAVHHERSKLSSLVQDFLVGITGRLVFVIGLLWALAQVGLDLTPLLTGLGVAGIVIGFALQDTLSNFASGVMILIYRPFDVGDYVEAAGVAGKVGKMSLVNTTIRTFDNQVFVVPNAKIWTDTIKNITAERVRRVDMEFGIAYEDDLEHAEQVLTGIVAAHPLILATPETTIKLHRLGDSSVDFIVRPWVKTEDYWEVYWDITRTVKLRFDAEGLSIPYPQRQLHLTDNSE</sequence>
<accession>A0ABP9EPS0</accession>
<feature type="transmembrane region" description="Helical" evidence="7">
    <location>
        <begin position="318"/>
        <end position="338"/>
    </location>
</feature>
<dbReference type="EMBL" id="BAABJZ010000023">
    <property type="protein sequence ID" value="GAA4883168.1"/>
    <property type="molecule type" value="Genomic_DNA"/>
</dbReference>
<evidence type="ECO:0000256" key="4">
    <source>
        <dbReference type="ARBA" id="ARBA00022692"/>
    </source>
</evidence>
<feature type="transmembrane region" description="Helical" evidence="7">
    <location>
        <begin position="276"/>
        <end position="297"/>
    </location>
</feature>
<dbReference type="PANTHER" id="PTHR30221:SF1">
    <property type="entry name" value="SMALL-CONDUCTANCE MECHANOSENSITIVE CHANNEL"/>
    <property type="match status" value="1"/>
</dbReference>
<comment type="caution">
    <text evidence="7">Lacks conserved residue(s) required for the propagation of feature annotation.</text>
</comment>
<feature type="domain" description="Mechanosensitive ion channel MscS C-terminal" evidence="9">
    <location>
        <begin position="437"/>
        <end position="519"/>
    </location>
</feature>
<dbReference type="InterPro" id="IPR045275">
    <property type="entry name" value="MscS_archaea/bacteria_type"/>
</dbReference>
<dbReference type="Pfam" id="PF21088">
    <property type="entry name" value="MS_channel_1st"/>
    <property type="match status" value="1"/>
</dbReference>
<name>A0ABP9EPS0_9GAMM</name>
<dbReference type="InterPro" id="IPR049142">
    <property type="entry name" value="MS_channel_1st"/>
</dbReference>
<keyword evidence="6 7" id="KW-0472">Membrane</keyword>
<dbReference type="InterPro" id="IPR011066">
    <property type="entry name" value="MscS_channel_C_sf"/>
</dbReference>
<dbReference type="Gene3D" id="3.30.70.100">
    <property type="match status" value="1"/>
</dbReference>
<evidence type="ECO:0000256" key="2">
    <source>
        <dbReference type="ARBA" id="ARBA00008017"/>
    </source>
</evidence>
<keyword evidence="3" id="KW-1003">Cell membrane</keyword>
<keyword evidence="7" id="KW-0997">Cell inner membrane</keyword>
<keyword evidence="5 7" id="KW-1133">Transmembrane helix</keyword>
<evidence type="ECO:0000256" key="3">
    <source>
        <dbReference type="ARBA" id="ARBA00022475"/>
    </source>
</evidence>
<dbReference type="InterPro" id="IPR006685">
    <property type="entry name" value="MscS_channel_2nd"/>
</dbReference>
<dbReference type="Gene3D" id="1.10.287.1260">
    <property type="match status" value="1"/>
</dbReference>
<keyword evidence="4 7" id="KW-0812">Transmembrane</keyword>
<dbReference type="InterPro" id="IPR010920">
    <property type="entry name" value="LSM_dom_sf"/>
</dbReference>
<dbReference type="Pfam" id="PF21082">
    <property type="entry name" value="MS_channel_3rd"/>
    <property type="match status" value="1"/>
</dbReference>
<dbReference type="SUPFAM" id="SSF82689">
    <property type="entry name" value="Mechanosensitive channel protein MscS (YggB), C-terminal domain"/>
    <property type="match status" value="1"/>
</dbReference>
<feature type="domain" description="Mechanosensitive ion channel MscS" evidence="8">
    <location>
        <begin position="364"/>
        <end position="430"/>
    </location>
</feature>
<gene>
    <name evidence="11" type="ORF">GCM10023333_16810</name>
</gene>
<organism evidence="11 12">
    <name type="scientific">Ferrimonas pelagia</name>
    <dbReference type="NCBI Taxonomy" id="1177826"/>
    <lineage>
        <taxon>Bacteria</taxon>
        <taxon>Pseudomonadati</taxon>
        <taxon>Pseudomonadota</taxon>
        <taxon>Gammaproteobacteria</taxon>
        <taxon>Alteromonadales</taxon>
        <taxon>Ferrimonadaceae</taxon>
        <taxon>Ferrimonas</taxon>
    </lineage>
</organism>
<dbReference type="InterPro" id="IPR011014">
    <property type="entry name" value="MscS_channel_TM-2"/>
</dbReference>
<keyword evidence="7" id="KW-0813">Transport</keyword>
<evidence type="ECO:0000259" key="8">
    <source>
        <dbReference type="Pfam" id="PF00924"/>
    </source>
</evidence>
<protein>
    <recommendedName>
        <fullName evidence="7">Small-conductance mechanosensitive channel</fullName>
    </recommendedName>
</protein>
<dbReference type="InterPro" id="IPR023408">
    <property type="entry name" value="MscS_beta-dom_sf"/>
</dbReference>
<evidence type="ECO:0000256" key="5">
    <source>
        <dbReference type="ARBA" id="ARBA00022989"/>
    </source>
</evidence>
<reference evidence="12" key="1">
    <citation type="journal article" date="2019" name="Int. J. Syst. Evol. Microbiol.">
        <title>The Global Catalogue of Microorganisms (GCM) 10K type strain sequencing project: providing services to taxonomists for standard genome sequencing and annotation.</title>
        <authorList>
            <consortium name="The Broad Institute Genomics Platform"/>
            <consortium name="The Broad Institute Genome Sequencing Center for Infectious Disease"/>
            <person name="Wu L."/>
            <person name="Ma J."/>
        </authorList>
    </citation>
    <scope>NUCLEOTIDE SEQUENCE [LARGE SCALE GENOMIC DNA]</scope>
    <source>
        <strain evidence="12">JCM 18401</strain>
    </source>
</reference>
<dbReference type="SUPFAM" id="SSF50182">
    <property type="entry name" value="Sm-like ribonucleoproteins"/>
    <property type="match status" value="1"/>
</dbReference>
<evidence type="ECO:0000313" key="12">
    <source>
        <dbReference type="Proteomes" id="UP001499988"/>
    </source>
</evidence>
<dbReference type="PANTHER" id="PTHR30221">
    <property type="entry name" value="SMALL-CONDUCTANCE MECHANOSENSITIVE CHANNEL"/>
    <property type="match status" value="1"/>
</dbReference>
<comment type="subunit">
    <text evidence="7">Homoheptamer.</text>
</comment>
<evidence type="ECO:0000259" key="10">
    <source>
        <dbReference type="Pfam" id="PF21088"/>
    </source>
</evidence>
<proteinExistence type="inferred from homology"/>
<dbReference type="InterPro" id="IPR049278">
    <property type="entry name" value="MS_channel_C"/>
</dbReference>
<dbReference type="Gene3D" id="2.30.30.60">
    <property type="match status" value="1"/>
</dbReference>